<dbReference type="AlphaFoldDB" id="A0A914C4A9"/>
<dbReference type="WBParaSite" id="ACRNAN_Path_26.g99.t1">
    <property type="protein sequence ID" value="ACRNAN_Path_26.g99.t1"/>
    <property type="gene ID" value="ACRNAN_Path_26.g99"/>
</dbReference>
<evidence type="ECO:0000313" key="2">
    <source>
        <dbReference type="Proteomes" id="UP000887540"/>
    </source>
</evidence>
<name>A0A914C4A9_9BILA</name>
<organism evidence="2 3">
    <name type="scientific">Acrobeloides nanus</name>
    <dbReference type="NCBI Taxonomy" id="290746"/>
    <lineage>
        <taxon>Eukaryota</taxon>
        <taxon>Metazoa</taxon>
        <taxon>Ecdysozoa</taxon>
        <taxon>Nematoda</taxon>
        <taxon>Chromadorea</taxon>
        <taxon>Rhabditida</taxon>
        <taxon>Tylenchina</taxon>
        <taxon>Cephalobomorpha</taxon>
        <taxon>Cephaloboidea</taxon>
        <taxon>Cephalobidae</taxon>
        <taxon>Acrobeloides</taxon>
    </lineage>
</organism>
<keyword evidence="2" id="KW-1185">Reference proteome</keyword>
<evidence type="ECO:0000256" key="1">
    <source>
        <dbReference type="SAM" id="MobiDB-lite"/>
    </source>
</evidence>
<evidence type="ECO:0000313" key="3">
    <source>
        <dbReference type="WBParaSite" id="ACRNAN_Path_26.g99.t1"/>
    </source>
</evidence>
<feature type="region of interest" description="Disordered" evidence="1">
    <location>
        <begin position="47"/>
        <end position="109"/>
    </location>
</feature>
<reference evidence="3" key="1">
    <citation type="submission" date="2022-11" db="UniProtKB">
        <authorList>
            <consortium name="WormBaseParasite"/>
        </authorList>
    </citation>
    <scope>IDENTIFICATION</scope>
</reference>
<feature type="compositionally biased region" description="Polar residues" evidence="1">
    <location>
        <begin position="70"/>
        <end position="85"/>
    </location>
</feature>
<proteinExistence type="predicted"/>
<feature type="compositionally biased region" description="Polar residues" evidence="1">
    <location>
        <begin position="1"/>
        <end position="10"/>
    </location>
</feature>
<sequence length="181" mass="20157">MTTEYSTTANGEIVRNPAPHRGINAKARKVLIESSDSAAKIACLMRRSSDEEVRKKLSSMSLNHRRTDSESSNESVKSRNTSLNNSKDRVSEFDGLEELPPKTKKTHKTLGAIGKTQSAGDLFRKKTQVRTFQQLNIMRLPSVDSVGSDKASSLKRTDTIASIGFLDEECDSDRQSQYEMK</sequence>
<accession>A0A914C4A9</accession>
<dbReference type="Proteomes" id="UP000887540">
    <property type="component" value="Unplaced"/>
</dbReference>
<feature type="region of interest" description="Disordered" evidence="1">
    <location>
        <begin position="1"/>
        <end position="20"/>
    </location>
</feature>
<protein>
    <submittedName>
        <fullName evidence="3">Uncharacterized protein</fullName>
    </submittedName>
</protein>